<comment type="similarity">
    <text evidence="1">Belongs to the ATP-dependent AMP-binding enzyme family.</text>
</comment>
<dbReference type="Proteomes" id="UP000503339">
    <property type="component" value="Chromosome"/>
</dbReference>
<dbReference type="GO" id="GO:0005524">
    <property type="term" value="F:ATP binding"/>
    <property type="evidence" value="ECO:0007669"/>
    <property type="project" value="UniProtKB-KW"/>
</dbReference>
<dbReference type="GO" id="GO:0006631">
    <property type="term" value="P:fatty acid metabolic process"/>
    <property type="evidence" value="ECO:0007669"/>
    <property type="project" value="TreeGrafter"/>
</dbReference>
<dbReference type="InterPro" id="IPR025110">
    <property type="entry name" value="AMP-bd_C"/>
</dbReference>
<keyword evidence="4" id="KW-0067">ATP-binding</keyword>
<protein>
    <submittedName>
        <fullName evidence="7">AMP-dependent synthetase</fullName>
    </submittedName>
</protein>
<keyword evidence="3" id="KW-0547">Nucleotide-binding</keyword>
<proteinExistence type="inferred from homology"/>
<dbReference type="SUPFAM" id="SSF56801">
    <property type="entry name" value="Acetyl-CoA synthetase-like"/>
    <property type="match status" value="1"/>
</dbReference>
<feature type="domain" description="AMP-binding enzyme C-terminal" evidence="6">
    <location>
        <begin position="421"/>
        <end position="496"/>
    </location>
</feature>
<dbReference type="RefSeq" id="WP_064990079.1">
    <property type="nucleotide sequence ID" value="NZ_CP033361.1"/>
</dbReference>
<dbReference type="PANTHER" id="PTHR43201">
    <property type="entry name" value="ACYL-COA SYNTHETASE"/>
    <property type="match status" value="1"/>
</dbReference>
<dbReference type="Gene3D" id="3.40.50.12780">
    <property type="entry name" value="N-terminal domain of ligase-like"/>
    <property type="match status" value="1"/>
</dbReference>
<evidence type="ECO:0000256" key="2">
    <source>
        <dbReference type="ARBA" id="ARBA00022598"/>
    </source>
</evidence>
<accession>A0A6M7UBW3</accession>
<evidence type="ECO:0000259" key="5">
    <source>
        <dbReference type="Pfam" id="PF00501"/>
    </source>
</evidence>
<dbReference type="Pfam" id="PF00501">
    <property type="entry name" value="AMP-binding"/>
    <property type="match status" value="1"/>
</dbReference>
<keyword evidence="8" id="KW-1185">Reference proteome</keyword>
<evidence type="ECO:0000256" key="4">
    <source>
        <dbReference type="ARBA" id="ARBA00022840"/>
    </source>
</evidence>
<dbReference type="InterPro" id="IPR020845">
    <property type="entry name" value="AMP-binding_CS"/>
</dbReference>
<organism evidence="7 8">
    <name type="scientific">Mesorhizobium erdmanii</name>
    <dbReference type="NCBI Taxonomy" id="1777866"/>
    <lineage>
        <taxon>Bacteria</taxon>
        <taxon>Pseudomonadati</taxon>
        <taxon>Pseudomonadota</taxon>
        <taxon>Alphaproteobacteria</taxon>
        <taxon>Hyphomicrobiales</taxon>
        <taxon>Phyllobacteriaceae</taxon>
        <taxon>Mesorhizobium</taxon>
    </lineage>
</organism>
<dbReference type="InterPro" id="IPR000873">
    <property type="entry name" value="AMP-dep_synth/lig_dom"/>
</dbReference>
<dbReference type="PANTHER" id="PTHR43201:SF5">
    <property type="entry name" value="MEDIUM-CHAIN ACYL-COA LIGASE ACSF2, MITOCHONDRIAL"/>
    <property type="match status" value="1"/>
</dbReference>
<evidence type="ECO:0000259" key="6">
    <source>
        <dbReference type="Pfam" id="PF13193"/>
    </source>
</evidence>
<dbReference type="InterPro" id="IPR045310">
    <property type="entry name" value="Pcs60-like"/>
</dbReference>
<evidence type="ECO:0000256" key="3">
    <source>
        <dbReference type="ARBA" id="ARBA00022741"/>
    </source>
</evidence>
<dbReference type="CDD" id="cd05926">
    <property type="entry name" value="FACL_fum10p_like"/>
    <property type="match status" value="1"/>
</dbReference>
<reference evidence="7 8" key="1">
    <citation type="submission" date="2018-10" db="EMBL/GenBank/DDBJ databases">
        <authorList>
            <person name="Perry B.J."/>
            <person name="Sullivan J.T."/>
            <person name="Murphy R.J.T."/>
            <person name="Ramsay J.P."/>
            <person name="Ronson C.W."/>
        </authorList>
    </citation>
    <scope>NUCLEOTIDE SEQUENCE [LARGE SCALE GENOMIC DNA]</scope>
    <source>
        <strain evidence="7 8">NZP2014</strain>
    </source>
</reference>
<evidence type="ECO:0000313" key="8">
    <source>
        <dbReference type="Proteomes" id="UP000503339"/>
    </source>
</evidence>
<dbReference type="AlphaFoldDB" id="A0A6M7UBW3"/>
<evidence type="ECO:0000256" key="1">
    <source>
        <dbReference type="ARBA" id="ARBA00006432"/>
    </source>
</evidence>
<feature type="domain" description="AMP-dependent synthetase/ligase" evidence="5">
    <location>
        <begin position="19"/>
        <end position="370"/>
    </location>
</feature>
<name>A0A6M7UBW3_9HYPH</name>
<dbReference type="InterPro" id="IPR045851">
    <property type="entry name" value="AMP-bd_C_sf"/>
</dbReference>
<dbReference type="KEGG" id="merd:EB233_03470"/>
<dbReference type="Pfam" id="PF13193">
    <property type="entry name" value="AMP-binding_C"/>
    <property type="match status" value="1"/>
</dbReference>
<keyword evidence="2" id="KW-0436">Ligase</keyword>
<gene>
    <name evidence="7" type="ORF">EB233_03470</name>
</gene>
<sequence length="508" mass="53027">MTQTETHLDLSHRLVAGADNAPAILAPDRPTLTHGGLRGLIAATAERLHELGIGRGDRVAIVLPNGPEMATSFVAVAAAASTAPLNPAYRADELDFYLSDIGAKAILVSADENGPAVTVAERLGIAVLRLVVPASAPAGSFTIEGAAAGPHAASDMAGDGDIALLLHTSGTTSRPKLVPLSHANVAASARHIGATLGLTADDRCLNIMPLFHIHGLIAAVLSSLAAGGSIYCTPGFNALRFFQWLSDARPSWYTAVPTMHQAILPRAARNAEVLAAARLRFIRSSSASLPAQVMGELERTFGCPVIESYGMTEAAHQMASNRLPPGLRKPSSVGASAGPEVAVMAPDGRLMSPGETGEIVIRGPNVTAGYEKNPDANATAFAHGWFHTGDQGVLDEDGYLRVTGRLKEIINRGGEKISPLEVDDVLMDHPAVAQVVTFAMPHDKLGEEVAAAVVLREGMSASESDIRAHAATRLADFKVPRKVLILDEIPQGATGKLQRIGLAAKLGL</sequence>
<dbReference type="EMBL" id="CP033361">
    <property type="protein sequence ID" value="QKC74714.1"/>
    <property type="molecule type" value="Genomic_DNA"/>
</dbReference>
<dbReference type="Gene3D" id="3.30.300.30">
    <property type="match status" value="1"/>
</dbReference>
<evidence type="ECO:0000313" key="7">
    <source>
        <dbReference type="EMBL" id="QKC74714.1"/>
    </source>
</evidence>
<dbReference type="PROSITE" id="PS00455">
    <property type="entry name" value="AMP_BINDING"/>
    <property type="match status" value="1"/>
</dbReference>
<dbReference type="GO" id="GO:0031956">
    <property type="term" value="F:medium-chain fatty acid-CoA ligase activity"/>
    <property type="evidence" value="ECO:0007669"/>
    <property type="project" value="TreeGrafter"/>
</dbReference>
<dbReference type="InterPro" id="IPR042099">
    <property type="entry name" value="ANL_N_sf"/>
</dbReference>